<reference evidence="1" key="1">
    <citation type="submission" date="2022-07" db="EMBL/GenBank/DDBJ databases">
        <title>Genome Sequence of Xylaria arbuscula.</title>
        <authorList>
            <person name="Buettner E."/>
        </authorList>
    </citation>
    <scope>NUCLEOTIDE SEQUENCE</scope>
    <source>
        <strain evidence="1">VT107</strain>
    </source>
</reference>
<evidence type="ECO:0008006" key="3">
    <source>
        <dbReference type="Google" id="ProtNLM"/>
    </source>
</evidence>
<sequence>MATPMPEVKGYKPIVPKPYDGSTDVDAFLVQARVYLRFHESSITTDSQKVMVVSHLLSGKVIQWSQPMLQDFLEANQPTELTKEISNVFQDYATVYLKDK</sequence>
<organism evidence="1 2">
    <name type="scientific">Xylaria arbuscula</name>
    <dbReference type="NCBI Taxonomy" id="114810"/>
    <lineage>
        <taxon>Eukaryota</taxon>
        <taxon>Fungi</taxon>
        <taxon>Dikarya</taxon>
        <taxon>Ascomycota</taxon>
        <taxon>Pezizomycotina</taxon>
        <taxon>Sordariomycetes</taxon>
        <taxon>Xylariomycetidae</taxon>
        <taxon>Xylariales</taxon>
        <taxon>Xylariaceae</taxon>
        <taxon>Xylaria</taxon>
    </lineage>
</organism>
<comment type="caution">
    <text evidence="1">The sequence shown here is derived from an EMBL/GenBank/DDBJ whole genome shotgun (WGS) entry which is preliminary data.</text>
</comment>
<dbReference type="Proteomes" id="UP001148614">
    <property type="component" value="Unassembled WGS sequence"/>
</dbReference>
<gene>
    <name evidence="1" type="ORF">NPX13_g11466</name>
</gene>
<keyword evidence="2" id="KW-1185">Reference proteome</keyword>
<accession>A0A9W8TFQ5</accession>
<evidence type="ECO:0000313" key="2">
    <source>
        <dbReference type="Proteomes" id="UP001148614"/>
    </source>
</evidence>
<evidence type="ECO:0000313" key="1">
    <source>
        <dbReference type="EMBL" id="KAJ3550686.1"/>
    </source>
</evidence>
<proteinExistence type="predicted"/>
<dbReference type="EMBL" id="JANPWZ010003870">
    <property type="protein sequence ID" value="KAJ3550686.1"/>
    <property type="molecule type" value="Genomic_DNA"/>
</dbReference>
<name>A0A9W8TFQ5_9PEZI</name>
<dbReference type="AlphaFoldDB" id="A0A9W8TFQ5"/>
<protein>
    <recommendedName>
        <fullName evidence="3">DUF4939 domain-containing protein</fullName>
    </recommendedName>
</protein>